<dbReference type="Pfam" id="PF14023">
    <property type="entry name" value="Bestrophin-like"/>
    <property type="match status" value="1"/>
</dbReference>
<comment type="caution">
    <text evidence="2">The sequence shown here is derived from an EMBL/GenBank/DDBJ whole genome shotgun (WGS) entry which is preliminary data.</text>
</comment>
<feature type="transmembrane region" description="Helical" evidence="1">
    <location>
        <begin position="186"/>
        <end position="205"/>
    </location>
</feature>
<dbReference type="Proteomes" id="UP001144805">
    <property type="component" value="Unassembled WGS sequence"/>
</dbReference>
<feature type="transmembrane region" description="Helical" evidence="1">
    <location>
        <begin position="211"/>
        <end position="232"/>
    </location>
</feature>
<proteinExistence type="predicted"/>
<evidence type="ECO:0008006" key="4">
    <source>
        <dbReference type="Google" id="ProtNLM"/>
    </source>
</evidence>
<accession>A0A9X3EAY7</accession>
<keyword evidence="1" id="KW-0472">Membrane</keyword>
<keyword evidence="1" id="KW-1133">Transmembrane helix</keyword>
<reference evidence="2" key="1">
    <citation type="submission" date="2022-11" db="EMBL/GenBank/DDBJ databases">
        <title>Biodiversity and phylogenetic relationships of bacteria.</title>
        <authorList>
            <person name="Machado R.A.R."/>
            <person name="Bhat A."/>
            <person name="Loulou A."/>
            <person name="Kallel S."/>
        </authorList>
    </citation>
    <scope>NUCLEOTIDE SEQUENCE</scope>
    <source>
        <strain evidence="2">K-TC2</strain>
    </source>
</reference>
<dbReference type="InterPro" id="IPR025333">
    <property type="entry name" value="DUF4239"/>
</dbReference>
<dbReference type="RefSeq" id="WP_266341286.1">
    <property type="nucleotide sequence ID" value="NZ_JAPKNK010000018.1"/>
</dbReference>
<sequence length="258" mass="28036">MPAVFGLSYELTVALLTLACLCAASLGTLHAYPRLPAHYRDDETLQTVRLVANIFGMLSSLVLGFMVSSANSNFEDADKAVHAYATEIILLDHSLRGLGQDGAGLRTELSDYVATIVGSREIERAALPTENRTAETTLRDIRAGLIALPPGDPAWTEDRDQAKAHVDTLLRTRWGLIERKEATIPFPLLVSLVLWLSMTMASLGYRAPRNWAVRTIFVVASLLLSGAILLILDLANPFDGPIQASSAPFVRALAELKL</sequence>
<keyword evidence="3" id="KW-1185">Reference proteome</keyword>
<organism evidence="2 3">
    <name type="scientific">Kaistia nematophila</name>
    <dbReference type="NCBI Taxonomy" id="2994654"/>
    <lineage>
        <taxon>Bacteria</taxon>
        <taxon>Pseudomonadati</taxon>
        <taxon>Pseudomonadota</taxon>
        <taxon>Alphaproteobacteria</taxon>
        <taxon>Hyphomicrobiales</taxon>
        <taxon>Kaistiaceae</taxon>
        <taxon>Kaistia</taxon>
    </lineage>
</organism>
<dbReference type="AlphaFoldDB" id="A0A9X3EAY7"/>
<feature type="transmembrane region" description="Helical" evidence="1">
    <location>
        <begin position="47"/>
        <end position="67"/>
    </location>
</feature>
<keyword evidence="1" id="KW-0812">Transmembrane</keyword>
<dbReference type="EMBL" id="JAPKNK010000018">
    <property type="protein sequence ID" value="MCX5572323.1"/>
    <property type="molecule type" value="Genomic_DNA"/>
</dbReference>
<evidence type="ECO:0000256" key="1">
    <source>
        <dbReference type="SAM" id="Phobius"/>
    </source>
</evidence>
<evidence type="ECO:0000313" key="2">
    <source>
        <dbReference type="EMBL" id="MCX5572323.1"/>
    </source>
</evidence>
<evidence type="ECO:0000313" key="3">
    <source>
        <dbReference type="Proteomes" id="UP001144805"/>
    </source>
</evidence>
<gene>
    <name evidence="2" type="ORF">OSH07_24190</name>
</gene>
<protein>
    <recommendedName>
        <fullName evidence="4">DUF4239 domain-containing protein</fullName>
    </recommendedName>
</protein>
<name>A0A9X3EAY7_9HYPH</name>